<protein>
    <recommendedName>
        <fullName evidence="2">Anti-sigma factor antagonist</fullName>
    </recommendedName>
</protein>
<sequence>MQIYQRSRVTILDIKSEITIKNSDLFRTTMQRLLNHPSLHLILNLEHVTYLNSSALGIIADIAIKAKEAEKELVITGIQSPMNEIFEVVKFDTFMKIFSTAEEAIDYFEQH</sequence>
<gene>
    <name evidence="4" type="ORF">A8F95_14670</name>
</gene>
<dbReference type="AlphaFoldDB" id="A0A1B9ADN6"/>
<dbReference type="Gene3D" id="3.30.750.24">
    <property type="entry name" value="STAS domain"/>
    <property type="match status" value="1"/>
</dbReference>
<dbReference type="GO" id="GO:0043856">
    <property type="term" value="F:anti-sigma factor antagonist activity"/>
    <property type="evidence" value="ECO:0007669"/>
    <property type="project" value="InterPro"/>
</dbReference>
<evidence type="ECO:0000259" key="3">
    <source>
        <dbReference type="PROSITE" id="PS50801"/>
    </source>
</evidence>
<evidence type="ECO:0000256" key="1">
    <source>
        <dbReference type="ARBA" id="ARBA00009013"/>
    </source>
</evidence>
<dbReference type="SUPFAM" id="SSF52091">
    <property type="entry name" value="SpoIIaa-like"/>
    <property type="match status" value="1"/>
</dbReference>
<organism evidence="4 5">
    <name type="scientific">Pseudobacillus wudalianchiensis</name>
    <dbReference type="NCBI Taxonomy" id="1743143"/>
    <lineage>
        <taxon>Bacteria</taxon>
        <taxon>Bacillati</taxon>
        <taxon>Bacillota</taxon>
        <taxon>Bacilli</taxon>
        <taxon>Bacillales</taxon>
        <taxon>Bacillaceae</taxon>
        <taxon>Pseudobacillus</taxon>
    </lineage>
</organism>
<dbReference type="InterPro" id="IPR003658">
    <property type="entry name" value="Anti-sigma_ant"/>
</dbReference>
<reference evidence="5" key="1">
    <citation type="submission" date="2016-05" db="EMBL/GenBank/DDBJ databases">
        <authorList>
            <person name="Liu B."/>
            <person name="Wang J."/>
            <person name="Zhu Y."/>
            <person name="Liu G."/>
            <person name="Chen Q."/>
            <person name="Chen Z."/>
            <person name="Lan J."/>
            <person name="Che J."/>
            <person name="Ge C."/>
            <person name="Shi H."/>
            <person name="Pan Z."/>
            <person name="Liu X."/>
        </authorList>
    </citation>
    <scope>NUCLEOTIDE SEQUENCE [LARGE SCALE GENOMIC DNA]</scope>
    <source>
        <strain evidence="5">FJAT-27215</strain>
    </source>
</reference>
<proteinExistence type="inferred from homology"/>
<dbReference type="RefSeq" id="WP_065411852.1">
    <property type="nucleotide sequence ID" value="NZ_MAYT01000030.1"/>
</dbReference>
<dbReference type="CDD" id="cd07043">
    <property type="entry name" value="STAS_anti-anti-sigma_factors"/>
    <property type="match status" value="1"/>
</dbReference>
<evidence type="ECO:0000313" key="4">
    <source>
        <dbReference type="EMBL" id="OCA81956.1"/>
    </source>
</evidence>
<dbReference type="InterPro" id="IPR002645">
    <property type="entry name" value="STAS_dom"/>
</dbReference>
<evidence type="ECO:0000256" key="2">
    <source>
        <dbReference type="RuleBase" id="RU003749"/>
    </source>
</evidence>
<dbReference type="EMBL" id="MAYT01000030">
    <property type="protein sequence ID" value="OCA81956.1"/>
    <property type="molecule type" value="Genomic_DNA"/>
</dbReference>
<comment type="similarity">
    <text evidence="1 2">Belongs to the anti-sigma-factor antagonist family.</text>
</comment>
<dbReference type="Pfam" id="PF01740">
    <property type="entry name" value="STAS"/>
    <property type="match status" value="1"/>
</dbReference>
<dbReference type="PROSITE" id="PS50801">
    <property type="entry name" value="STAS"/>
    <property type="match status" value="1"/>
</dbReference>
<feature type="domain" description="STAS" evidence="3">
    <location>
        <begin position="1"/>
        <end position="108"/>
    </location>
</feature>
<name>A0A1B9ADN6_9BACI</name>
<dbReference type="PANTHER" id="PTHR33495">
    <property type="entry name" value="ANTI-SIGMA FACTOR ANTAGONIST TM_1081-RELATED-RELATED"/>
    <property type="match status" value="1"/>
</dbReference>
<dbReference type="NCBIfam" id="TIGR00377">
    <property type="entry name" value="ant_ant_sig"/>
    <property type="match status" value="1"/>
</dbReference>
<comment type="caution">
    <text evidence="4">The sequence shown here is derived from an EMBL/GenBank/DDBJ whole genome shotgun (WGS) entry which is preliminary data.</text>
</comment>
<evidence type="ECO:0000313" key="5">
    <source>
        <dbReference type="Proteomes" id="UP000092578"/>
    </source>
</evidence>
<dbReference type="Proteomes" id="UP000092578">
    <property type="component" value="Unassembled WGS sequence"/>
</dbReference>
<accession>A0A1B9ADN6</accession>
<dbReference type="InterPro" id="IPR036513">
    <property type="entry name" value="STAS_dom_sf"/>
</dbReference>
<keyword evidence="5" id="KW-1185">Reference proteome</keyword>